<feature type="compositionally biased region" description="Basic and acidic residues" evidence="1">
    <location>
        <begin position="61"/>
        <end position="70"/>
    </location>
</feature>
<dbReference type="PROSITE" id="PS51257">
    <property type="entry name" value="PROKAR_LIPOPROTEIN"/>
    <property type="match status" value="1"/>
</dbReference>
<proteinExistence type="predicted"/>
<dbReference type="InterPro" id="IPR032675">
    <property type="entry name" value="LRR_dom_sf"/>
</dbReference>
<evidence type="ECO:0000256" key="1">
    <source>
        <dbReference type="SAM" id="MobiDB-lite"/>
    </source>
</evidence>
<keyword evidence="2" id="KW-0812">Transmembrane</keyword>
<keyword evidence="2" id="KW-1133">Transmembrane helix</keyword>
<dbReference type="Gene3D" id="3.80.10.10">
    <property type="entry name" value="Ribonuclease Inhibitor"/>
    <property type="match status" value="2"/>
</dbReference>
<dbReference type="InterPro" id="IPR011889">
    <property type="entry name" value="Liste_lipo_26"/>
</dbReference>
<dbReference type="SUPFAM" id="SSF52058">
    <property type="entry name" value="L domain-like"/>
    <property type="match status" value="1"/>
</dbReference>
<gene>
    <name evidence="4" type="ORF">SAMN02910411_0369</name>
</gene>
<keyword evidence="2" id="KW-0472">Membrane</keyword>
<feature type="compositionally biased region" description="Polar residues" evidence="1">
    <location>
        <begin position="1171"/>
        <end position="1183"/>
    </location>
</feature>
<feature type="transmembrane region" description="Helical" evidence="2">
    <location>
        <begin position="1279"/>
        <end position="1300"/>
    </location>
</feature>
<sequence length="1405" mass="158233">MKQKILSLISCALIACNIFTTMSYAEESVEPPMEIVEPAAEESEEIEEIEISDSESNETVSEEKIESKEVEVEDADVAVGEEEQTLSEEANTNPLEAESENDNETFKVSFIDSIDNSEFAAYTVNEGDSVEELPEAPTHDGYDFVEYVGNYIDVVSDEEVIAKYDKVEESNELVYKELSSEVAGYTIIITGNMPEDTELLAEKIGNSTAEKTVEDKLDITFAAQVSFDIKLMSGEKQYQPTEFGEEVSVTIKGLDTAEELEVYRITDDGTVSDMSASQNGESLEFDTDHFTTYTVGTTEYKSLSKGTYLGLSYEYFDEDNDNQPDLVVVTGEQTIPAFVRFDSPEEEKAYRDKYVKDAVYVSTEGSKNLGFTDQNDTTAMPPWFSHITPVKKVHFKDVKLLNAYDLFGNCFSIEEIIFENVDTSQCVDMGRMFYFCENLTTLKITNPLDTSNVCKMDEMFAGCKKLKTLDGENNFNGQSGLFTDTSNVKAFDWMFYQCYELESIDLSCIDSSSAETMIAMFLVSPYHQSKIKTIKLPADLKLAKDVSKMFANSVLLEGGFSTTNWDTSRVTTMDQMFFNCFKLSELDVSNWNTSSVTNIEHAFDRCESLQILDISNWDVAKVTNMKDALSFLRNVEELDVSKWNTSSCTDMGELFYGNIKVKKLDVSGWDVSKVKNMYMMFNGCSKLEYLDLSTWDVSKVEDFGSGATYRIFQDCDNLTVIDMFRTDVIKEEVGIPEIPSAQTTSNLMLGNSFMYIDDNKDGKADSAYKKFKVFKKDSVSHRYIFDDNPVAEKNTLENFKKNYTIINLVEPSDDAEAFEYLDPEYGKVVFHNRYLVKDFEIIKEECLDESDPLNKTGRAFVYTIKMDGDVLKVIAGEHCKRSGPDGTYGTDDDYSSWDIEPSNHIMYQPLNPISQLKKDEYYEEFKDFVIYSTGEKITLSRNEWDFNVDEGNEMAYEAYTFRLATFKLVLKDEKGKVLYSDHVTYGEPLADILKVYGKKWINADGDEYTPGTMPIRGMTLTRVHTHTPAASKTENNVKPTHTKDGHYDSVVYCEECGAELSRETITVAATSHVPGTPVEENRVDATCTEPGHYESVVYCVDDGDELSRETITLDPLGHIAGAEVRENVVDATEEEEGSYESVVYCKHCHVELSRETKSIPKIEKNKPQDIVNPSGNENPNPGQEPTKPGAGDDNKPSDLIIDIVIDEEEETPINPGHELIVSLPNSKPDDNLIDDGLELKTVDIVAMSDDSQLKKVDLADDKADDTAKESSFVEKVIKAVVVTVSAAGTTGGIFFVIIWFRRRKVRGKLISKDGINYSNCVVTLEGRDKLRTRTNKNGEFIFRNLKKDTYILTVFNESDEILFSCELLTSSKDRKNEENVTVLENNVLAYQYSVAGQTYILDIFA</sequence>
<evidence type="ECO:0000313" key="4">
    <source>
        <dbReference type="EMBL" id="SOC16333.1"/>
    </source>
</evidence>
<evidence type="ECO:0000256" key="3">
    <source>
        <dbReference type="SAM" id="SignalP"/>
    </source>
</evidence>
<evidence type="ECO:0000313" key="5">
    <source>
        <dbReference type="Proteomes" id="UP000219563"/>
    </source>
</evidence>
<feature type="compositionally biased region" description="Acidic residues" evidence="1">
    <location>
        <begin position="71"/>
        <end position="86"/>
    </location>
</feature>
<organism evidence="4 5">
    <name type="scientific">Pseudobutyrivibrio ruminis DSM 9787</name>
    <dbReference type="NCBI Taxonomy" id="1123011"/>
    <lineage>
        <taxon>Bacteria</taxon>
        <taxon>Bacillati</taxon>
        <taxon>Bacillota</taxon>
        <taxon>Clostridia</taxon>
        <taxon>Lachnospirales</taxon>
        <taxon>Lachnospiraceae</taxon>
        <taxon>Pseudobutyrivibrio</taxon>
    </lineage>
</organism>
<feature type="chain" id="PRO_5012538211" evidence="3">
    <location>
        <begin position="26"/>
        <end position="1405"/>
    </location>
</feature>
<feature type="region of interest" description="Disordered" evidence="1">
    <location>
        <begin position="1159"/>
        <end position="1197"/>
    </location>
</feature>
<keyword evidence="3" id="KW-0732">Signal</keyword>
<dbReference type="NCBIfam" id="TIGR02167">
    <property type="entry name" value="Liste_lipo_26"/>
    <property type="match status" value="5"/>
</dbReference>
<evidence type="ECO:0000256" key="2">
    <source>
        <dbReference type="SAM" id="Phobius"/>
    </source>
</evidence>
<feature type="signal peptide" evidence="3">
    <location>
        <begin position="1"/>
        <end position="25"/>
    </location>
</feature>
<name>A0A285T9F9_9FIRM</name>
<dbReference type="EMBL" id="OBMR01000014">
    <property type="protein sequence ID" value="SOC16333.1"/>
    <property type="molecule type" value="Genomic_DNA"/>
</dbReference>
<reference evidence="4 5" key="1">
    <citation type="submission" date="2017-08" db="EMBL/GenBank/DDBJ databases">
        <authorList>
            <person name="de Groot N.N."/>
        </authorList>
    </citation>
    <scope>NUCLEOTIDE SEQUENCE [LARGE SCALE GENOMIC DNA]</scope>
    <source>
        <strain evidence="4 5">DSM 9787</strain>
    </source>
</reference>
<dbReference type="RefSeq" id="WP_097077155.1">
    <property type="nucleotide sequence ID" value="NZ_OBMR01000014.1"/>
</dbReference>
<dbReference type="InterPro" id="IPR005046">
    <property type="entry name" value="DUF285"/>
</dbReference>
<dbReference type="Pfam" id="PF03382">
    <property type="entry name" value="DUF285"/>
    <property type="match status" value="3"/>
</dbReference>
<accession>A0A285T9F9</accession>
<feature type="region of interest" description="Disordered" evidence="1">
    <location>
        <begin position="38"/>
        <end position="102"/>
    </location>
</feature>
<dbReference type="Proteomes" id="UP000219563">
    <property type="component" value="Unassembled WGS sequence"/>
</dbReference>
<protein>
    <submittedName>
        <fullName evidence="4">Surface protein</fullName>
    </submittedName>
</protein>
<feature type="compositionally biased region" description="Acidic residues" evidence="1">
    <location>
        <begin position="39"/>
        <end position="56"/>
    </location>
</feature>